<dbReference type="SMART" id="SM01011">
    <property type="entry name" value="AMP_N"/>
    <property type="match status" value="1"/>
</dbReference>
<dbReference type="PANTHER" id="PTHR43226">
    <property type="entry name" value="XAA-PRO AMINOPEPTIDASE 3"/>
    <property type="match status" value="1"/>
</dbReference>
<dbReference type="CDD" id="cd01087">
    <property type="entry name" value="Prolidase"/>
    <property type="match status" value="1"/>
</dbReference>
<comment type="similarity">
    <text evidence="2 6">Belongs to the peptidase M24B family.</text>
</comment>
<dbReference type="InterPro" id="IPR007865">
    <property type="entry name" value="Aminopep_P_N"/>
</dbReference>
<dbReference type="Gene3D" id="3.90.230.10">
    <property type="entry name" value="Creatinase/methionine aminopeptidase superfamily"/>
    <property type="match status" value="1"/>
</dbReference>
<dbReference type="SUPFAM" id="SSF53092">
    <property type="entry name" value="Creatinase/prolidase N-terminal domain"/>
    <property type="match status" value="1"/>
</dbReference>
<organism evidence="8 9">
    <name type="scientific">Wallemia hederae</name>
    <dbReference type="NCBI Taxonomy" id="1540922"/>
    <lineage>
        <taxon>Eukaryota</taxon>
        <taxon>Fungi</taxon>
        <taxon>Dikarya</taxon>
        <taxon>Basidiomycota</taxon>
        <taxon>Wallemiomycotina</taxon>
        <taxon>Wallemiomycetes</taxon>
        <taxon>Wallemiales</taxon>
        <taxon>Wallemiaceae</taxon>
        <taxon>Wallemia</taxon>
    </lineage>
</organism>
<name>A0A4T0FUP8_9BASI</name>
<keyword evidence="5" id="KW-0464">Manganese</keyword>
<evidence type="ECO:0000256" key="1">
    <source>
        <dbReference type="ARBA" id="ARBA00001936"/>
    </source>
</evidence>
<comment type="cofactor">
    <cofactor evidence="1">
        <name>Mn(2+)</name>
        <dbReference type="ChEBI" id="CHEBI:29035"/>
    </cofactor>
</comment>
<accession>A0A4T0FUP8</accession>
<dbReference type="InterPro" id="IPR029149">
    <property type="entry name" value="Creatin/AminoP/Spt16_N"/>
</dbReference>
<dbReference type="GO" id="GO:0030145">
    <property type="term" value="F:manganese ion binding"/>
    <property type="evidence" value="ECO:0007669"/>
    <property type="project" value="InterPro"/>
</dbReference>
<dbReference type="GO" id="GO:0005739">
    <property type="term" value="C:mitochondrion"/>
    <property type="evidence" value="ECO:0007669"/>
    <property type="project" value="TreeGrafter"/>
</dbReference>
<comment type="caution">
    <text evidence="8">The sequence shown here is derived from an EMBL/GenBank/DDBJ whole genome shotgun (WGS) entry which is preliminary data.</text>
</comment>
<dbReference type="InterPro" id="IPR000994">
    <property type="entry name" value="Pept_M24"/>
</dbReference>
<keyword evidence="9" id="KW-1185">Reference proteome</keyword>
<dbReference type="InterPro" id="IPR001131">
    <property type="entry name" value="Peptidase_M24B_aminopep-P_CS"/>
</dbReference>
<evidence type="ECO:0000256" key="6">
    <source>
        <dbReference type="RuleBase" id="RU000590"/>
    </source>
</evidence>
<evidence type="ECO:0000313" key="8">
    <source>
        <dbReference type="EMBL" id="TIA92358.1"/>
    </source>
</evidence>
<dbReference type="OrthoDB" id="4215474at2759"/>
<gene>
    <name evidence="8" type="ORF">E3P99_00652</name>
</gene>
<feature type="domain" description="Aminopeptidase P N-terminal" evidence="7">
    <location>
        <begin position="47"/>
        <end position="200"/>
    </location>
</feature>
<dbReference type="Pfam" id="PF00557">
    <property type="entry name" value="Peptidase_M24"/>
    <property type="match status" value="1"/>
</dbReference>
<keyword evidence="3 6" id="KW-0479">Metal-binding</keyword>
<sequence>MLKQTLKRSFQSTSAVFTNAAKPANYGQPIASTHGYLMSDTELTPGITTHEYEQRRKKLVNQLNPGDSVVCVSGQVKMMSQEIFYSFRQATDFNYLTGFQEPDSAVVIERDDSVPRGYKMVLFVRPKDPQVELWDGARTGLDGAMKIFQADEVSGCLEIPDVFLTPLQSKPTSSLASFLKNTLRAHKTVYASHPNLPEKARRRVSSFSSSTSHAKALVDYLSSAIRGQGTSEGDSVLSTLGLPNVKPLGPLVQRLRAKKSIAERTLMRNSGRIAGMAFRDAMGFARAGLTEHQVAARFEYKCAMAGSERQAYVPVVASGANGLAVHYTANTMQIDENDMMLMDAGCELHGYNSDITRTWPVNGKFTQPQQDLYQAVLNVEKECIKLCTEEKGVSLNYIHRESVRLLGKELKQIGFDQMRYGDLERILYPHYISHPLGMDLHDTPSFDRSQKLEEGNVITIEPGCYVFPSDRFPKWFHNIGVRVEDDVLVGKHAPTVLTQEAPKEVADIEQVCEARVGL</sequence>
<reference evidence="8 9" key="1">
    <citation type="submission" date="2019-03" db="EMBL/GenBank/DDBJ databases">
        <title>Sequencing 23 genomes of Wallemia ichthyophaga.</title>
        <authorList>
            <person name="Gostincar C."/>
        </authorList>
    </citation>
    <scope>NUCLEOTIDE SEQUENCE [LARGE SCALE GENOMIC DNA]</scope>
    <source>
        <strain evidence="8 9">EXF-5753</strain>
    </source>
</reference>
<evidence type="ECO:0000259" key="7">
    <source>
        <dbReference type="SMART" id="SM01011"/>
    </source>
</evidence>
<dbReference type="GO" id="GO:0006508">
    <property type="term" value="P:proteolysis"/>
    <property type="evidence" value="ECO:0007669"/>
    <property type="project" value="TreeGrafter"/>
</dbReference>
<dbReference type="PROSITE" id="PS00491">
    <property type="entry name" value="PROLINE_PEPTIDASE"/>
    <property type="match status" value="1"/>
</dbReference>
<dbReference type="InterPro" id="IPR036005">
    <property type="entry name" value="Creatinase/aminopeptidase-like"/>
</dbReference>
<dbReference type="GO" id="GO:0070006">
    <property type="term" value="F:metalloaminopeptidase activity"/>
    <property type="evidence" value="ECO:0007669"/>
    <property type="project" value="InterPro"/>
</dbReference>
<evidence type="ECO:0000256" key="2">
    <source>
        <dbReference type="ARBA" id="ARBA00008766"/>
    </source>
</evidence>
<evidence type="ECO:0000256" key="5">
    <source>
        <dbReference type="ARBA" id="ARBA00023211"/>
    </source>
</evidence>
<dbReference type="AlphaFoldDB" id="A0A4T0FUP8"/>
<protein>
    <recommendedName>
        <fullName evidence="7">Aminopeptidase P N-terminal domain-containing protein</fullName>
    </recommendedName>
</protein>
<dbReference type="Pfam" id="PF05195">
    <property type="entry name" value="AMP_N"/>
    <property type="match status" value="1"/>
</dbReference>
<dbReference type="PANTHER" id="PTHR43226:SF4">
    <property type="entry name" value="XAA-PRO AMINOPEPTIDASE 3"/>
    <property type="match status" value="1"/>
</dbReference>
<evidence type="ECO:0000256" key="3">
    <source>
        <dbReference type="ARBA" id="ARBA00022723"/>
    </source>
</evidence>
<dbReference type="EMBL" id="SPNW01000007">
    <property type="protein sequence ID" value="TIA92358.1"/>
    <property type="molecule type" value="Genomic_DNA"/>
</dbReference>
<dbReference type="Proteomes" id="UP000310189">
    <property type="component" value="Unassembled WGS sequence"/>
</dbReference>
<proteinExistence type="inferred from homology"/>
<evidence type="ECO:0000256" key="4">
    <source>
        <dbReference type="ARBA" id="ARBA00022801"/>
    </source>
</evidence>
<dbReference type="Gene3D" id="3.40.350.10">
    <property type="entry name" value="Creatinase/prolidase N-terminal domain"/>
    <property type="match status" value="1"/>
</dbReference>
<evidence type="ECO:0000313" key="9">
    <source>
        <dbReference type="Proteomes" id="UP000310189"/>
    </source>
</evidence>
<dbReference type="InterPro" id="IPR052433">
    <property type="entry name" value="X-Pro_dipept-like"/>
</dbReference>
<keyword evidence="4" id="KW-0378">Hydrolase</keyword>
<dbReference type="SUPFAM" id="SSF55920">
    <property type="entry name" value="Creatinase/aminopeptidase"/>
    <property type="match status" value="1"/>
</dbReference>